<feature type="compositionally biased region" description="Polar residues" evidence="2">
    <location>
        <begin position="345"/>
        <end position="355"/>
    </location>
</feature>
<feature type="compositionally biased region" description="Basic residues" evidence="2">
    <location>
        <begin position="40"/>
        <end position="49"/>
    </location>
</feature>
<feature type="domain" description="RNase III" evidence="3">
    <location>
        <begin position="1001"/>
        <end position="1099"/>
    </location>
</feature>
<dbReference type="CDD" id="cd00593">
    <property type="entry name" value="RIBOc"/>
    <property type="match status" value="2"/>
</dbReference>
<dbReference type="GO" id="GO:0004525">
    <property type="term" value="F:ribonuclease III activity"/>
    <property type="evidence" value="ECO:0007669"/>
    <property type="project" value="InterPro"/>
</dbReference>
<dbReference type="FunFam" id="1.10.1520.10:FF:000002">
    <property type="entry name" value="Drosha ribonuclease III"/>
    <property type="match status" value="1"/>
</dbReference>
<keyword evidence="4" id="KW-1185">Reference proteome</keyword>
<dbReference type="GO" id="GO:0006396">
    <property type="term" value="P:RNA processing"/>
    <property type="evidence" value="ECO:0007669"/>
    <property type="project" value="InterPro"/>
</dbReference>
<feature type="region of interest" description="Disordered" evidence="2">
    <location>
        <begin position="428"/>
        <end position="503"/>
    </location>
</feature>
<feature type="compositionally biased region" description="Gly residues" evidence="2">
    <location>
        <begin position="50"/>
        <end position="59"/>
    </location>
</feature>
<proteinExistence type="predicted"/>
<dbReference type="GO" id="GO:0005634">
    <property type="term" value="C:nucleus"/>
    <property type="evidence" value="ECO:0007669"/>
    <property type="project" value="TreeGrafter"/>
</dbReference>
<reference evidence="5" key="1">
    <citation type="submission" date="2022-11" db="UniProtKB">
        <authorList>
            <consortium name="WormBaseParasite"/>
        </authorList>
    </citation>
    <scope>IDENTIFICATION</scope>
</reference>
<dbReference type="PANTHER" id="PTHR11207:SF0">
    <property type="entry name" value="RIBONUCLEASE 3"/>
    <property type="match status" value="1"/>
</dbReference>
<feature type="compositionally biased region" description="Acidic residues" evidence="2">
    <location>
        <begin position="356"/>
        <end position="376"/>
    </location>
</feature>
<accession>A0A915PA29</accession>
<feature type="compositionally biased region" description="Gly residues" evidence="2">
    <location>
        <begin position="220"/>
        <end position="242"/>
    </location>
</feature>
<dbReference type="Pfam" id="PF00636">
    <property type="entry name" value="Ribonuclease_3"/>
    <property type="match status" value="1"/>
</dbReference>
<feature type="region of interest" description="Disordered" evidence="2">
    <location>
        <begin position="200"/>
        <end position="288"/>
    </location>
</feature>
<feature type="compositionally biased region" description="Pro residues" evidence="2">
    <location>
        <begin position="1538"/>
        <end position="1548"/>
    </location>
</feature>
<feature type="compositionally biased region" description="Basic and acidic residues" evidence="2">
    <location>
        <begin position="310"/>
        <end position="344"/>
    </location>
</feature>
<dbReference type="Pfam" id="PF26050">
    <property type="entry name" value="Helical_CED_Drosha"/>
    <property type="match status" value="1"/>
</dbReference>
<feature type="compositionally biased region" description="Low complexity" evidence="2">
    <location>
        <begin position="248"/>
        <end position="258"/>
    </location>
</feature>
<feature type="compositionally biased region" description="Basic residues" evidence="2">
    <location>
        <begin position="474"/>
        <end position="487"/>
    </location>
</feature>
<dbReference type="GO" id="GO:0003725">
    <property type="term" value="F:double-stranded RNA binding"/>
    <property type="evidence" value="ECO:0007669"/>
    <property type="project" value="TreeGrafter"/>
</dbReference>
<dbReference type="InterPro" id="IPR036389">
    <property type="entry name" value="RNase_III_sf"/>
</dbReference>
<name>A0A915PA29_9BILA</name>
<keyword evidence="1" id="KW-0694">RNA-binding</keyword>
<dbReference type="GO" id="GO:0010468">
    <property type="term" value="P:regulation of gene expression"/>
    <property type="evidence" value="ECO:0007669"/>
    <property type="project" value="TreeGrafter"/>
</dbReference>
<feature type="region of interest" description="Disordered" evidence="2">
    <location>
        <begin position="911"/>
        <end position="933"/>
    </location>
</feature>
<dbReference type="SMART" id="SM00535">
    <property type="entry name" value="RIBOc"/>
    <property type="match status" value="2"/>
</dbReference>
<dbReference type="InterPro" id="IPR000999">
    <property type="entry name" value="RNase_III_dom"/>
</dbReference>
<dbReference type="Gene3D" id="3.30.160.20">
    <property type="match status" value="1"/>
</dbReference>
<dbReference type="PROSITE" id="PS50142">
    <property type="entry name" value="RNASE_3_2"/>
    <property type="match status" value="2"/>
</dbReference>
<dbReference type="Gene3D" id="1.10.1520.10">
    <property type="entry name" value="Ribonuclease III domain"/>
    <property type="match status" value="2"/>
</dbReference>
<organism evidence="4 5">
    <name type="scientific">Meloidogyne floridensis</name>
    <dbReference type="NCBI Taxonomy" id="298350"/>
    <lineage>
        <taxon>Eukaryota</taxon>
        <taxon>Metazoa</taxon>
        <taxon>Ecdysozoa</taxon>
        <taxon>Nematoda</taxon>
        <taxon>Chromadorea</taxon>
        <taxon>Rhabditida</taxon>
        <taxon>Tylenchina</taxon>
        <taxon>Tylenchomorpha</taxon>
        <taxon>Tylenchoidea</taxon>
        <taxon>Meloidogynidae</taxon>
        <taxon>Meloidogyninae</taxon>
        <taxon>Meloidogyne</taxon>
    </lineage>
</organism>
<feature type="region of interest" description="Disordered" evidence="2">
    <location>
        <begin position="94"/>
        <end position="114"/>
    </location>
</feature>
<protein>
    <submittedName>
        <fullName evidence="5">RNase III domain-containing protein</fullName>
    </submittedName>
</protein>
<dbReference type="Pfam" id="PF14622">
    <property type="entry name" value="Ribonucleas_3_3"/>
    <property type="match status" value="1"/>
</dbReference>
<dbReference type="SUPFAM" id="SSF69065">
    <property type="entry name" value="RNase III domain-like"/>
    <property type="match status" value="3"/>
</dbReference>
<evidence type="ECO:0000256" key="2">
    <source>
        <dbReference type="SAM" id="MobiDB-lite"/>
    </source>
</evidence>
<evidence type="ECO:0000313" key="4">
    <source>
        <dbReference type="Proteomes" id="UP000887560"/>
    </source>
</evidence>
<dbReference type="InterPro" id="IPR035979">
    <property type="entry name" value="RBD_domain_sf"/>
</dbReference>
<dbReference type="WBParaSite" id="scf7180000424706.g13770">
    <property type="protein sequence ID" value="scf7180000424706.g13770"/>
    <property type="gene ID" value="scf7180000424706.g13770"/>
</dbReference>
<evidence type="ECO:0000256" key="1">
    <source>
        <dbReference type="ARBA" id="ARBA00022884"/>
    </source>
</evidence>
<dbReference type="PROSITE" id="PS00517">
    <property type="entry name" value="RNASE_3_1"/>
    <property type="match status" value="1"/>
</dbReference>
<dbReference type="PANTHER" id="PTHR11207">
    <property type="entry name" value="RIBONUCLEASE III"/>
    <property type="match status" value="1"/>
</dbReference>
<feature type="compositionally biased region" description="Polar residues" evidence="2">
    <location>
        <begin position="378"/>
        <end position="390"/>
    </location>
</feature>
<evidence type="ECO:0000313" key="5">
    <source>
        <dbReference type="WBParaSite" id="scf7180000424706.g13770"/>
    </source>
</evidence>
<feature type="region of interest" description="Disordered" evidence="2">
    <location>
        <begin position="21"/>
        <end position="59"/>
    </location>
</feature>
<dbReference type="SUPFAM" id="SSF54928">
    <property type="entry name" value="RNA-binding domain, RBD"/>
    <property type="match status" value="1"/>
</dbReference>
<feature type="domain" description="RNase III" evidence="3">
    <location>
        <begin position="1151"/>
        <end position="1280"/>
    </location>
</feature>
<feature type="compositionally biased region" description="Low complexity" evidence="2">
    <location>
        <begin position="428"/>
        <end position="452"/>
    </location>
</feature>
<feature type="region of interest" description="Disordered" evidence="2">
    <location>
        <begin position="1522"/>
        <end position="1548"/>
    </location>
</feature>
<dbReference type="Proteomes" id="UP000887560">
    <property type="component" value="Unplaced"/>
</dbReference>
<dbReference type="InterPro" id="IPR058938">
    <property type="entry name" value="Helical_CED_Drosha"/>
</dbReference>
<evidence type="ECO:0000259" key="3">
    <source>
        <dbReference type="PROSITE" id="PS50142"/>
    </source>
</evidence>
<sequence>MISDSIVDVNAALDDIISKRRVGKRAAPRIDEPLPLGRGGGRRNQRRRNSGGGGGFGNAGFGNSGFGNQSFGSNSGSFGNSGFGNSGFGNSGFGNVGPRRQFGGGGGRRTNNTSGEDVVWINISNLPDTVLTGDLQELFQEFNLLGVGVHYDEFGQHMGTADLFVDGRSAKAILREYANIAIDGQKIRFAIVNEQAAATPQFQNQQRRDNLRGGRRRGNAVGGGGGRRGGGGGGGGAGGGGGRRIRSDSGQSSRTSRSPIGRATGGGVSKPRRVGRNTTNQVKTAAELDRELEAYMNGMKISSDEEGEYGDERRSQWIGDDGKELDSFSKKVEDKSTKSNEESPQKPTFTTSQIWDEQELHDDEEGENEQVMEDESLNGISTSPFWTQSIAPDGMATQPKCDPPPPTNSNNCSSHNCDAANNNCSKHVAGSDSDSDNGGDNSDNSSSSSISSHNTSKNVRNNSGGGNSNNSSPLKKRFGRRRRKRQQIRSFAPALHPDIGFNEPGQLNDGPLCKCSWAAKQTGVRHGKFAGEKAFPRCDWNSRLRSHFLIIRLSTRQTLPNPASLSRHPTQIQIDGHCYKFDGFSVFFHKPLPERFPQRPINQWTQHFQVRFLHENAPESFTVADLELFHSFLFEQILELYDLNRQLNIPKEEMNSSCPFYHCLPRFARSLPDNGKELLPLSSILSHFITNFTPLVDDRLAQYFHINPLALVDFACQKKGEICINPKKKPLAVRLDLLEKSADNKEFYPIITHFGIKPNAYAFLARPQMQDALYKHLQLRKHLSSKSSITFEEKWLLRKSEAHLNALKRECKSKRNTIVHISSRDFYSTGICSDMVLHSILLVLACQHVRFHCSLNFLEERLAYTFKNRSLLELALIHPSFRANYGTNSDHAKNVLNNCGLRIGLTTTTTKTTTTSKSPLIPPSPQQQNLNSSSPLKNVITENSLELLTKQQLIQKTGRRRGINVLMEIMSMQRSSSSGNNKIKENNGGVGDGGRIVNRINESIIKHNERLEFLGDAVVEFLTTIHLFFLFTELDEGGLATFRSALVQNRHLATLGDRLGLQHFMVYAHGPDLCHSADLRHAMANTFEALMAAVFLDSGLEQCDKIFANALFVNESNLLQIWTNLPEHPLKKDTPYGDRHLISSVPCLKLLVEFERCIGITFKHIRLLAKAFTRRNVPYNFLTLGHNQRLEFLGDTILQLLTSEYLYKQFPYHQEGHLSLLRTCLVQATTQAVVCDDLAMVKYLVIPQALLRKCPQPNLRTKDKADLVEAFLGALYVDRGLLYCRHFCRVCFFPRLKYFILSQRWNDPKSQLQQSCLTLRNFASSEPDIPEYKTIGIEGPTNTRIYRAAENALIENSNLFKSNGYINENNNKNIFENKSSCGGGDGNQIENYITSLNKNNSSTPLNFVNNRKRRLPPSFQQHQQQFTSSSPICHHQYFNNNNNKLQFFNNSTTIPKLFNNNKNNFLPNNNKQILIMPPQQKQQNPSPPPTSFLLLPPPPPPTFLSPLPSKICIMAANNNNNMDINEEKEEDSSSASLLPPPPPPPKIL</sequence>
<feature type="region of interest" description="Disordered" evidence="2">
    <location>
        <begin position="300"/>
        <end position="410"/>
    </location>
</feature>